<organism evidence="2 3">
    <name type="scientific">Prorocentrum cordatum</name>
    <dbReference type="NCBI Taxonomy" id="2364126"/>
    <lineage>
        <taxon>Eukaryota</taxon>
        <taxon>Sar</taxon>
        <taxon>Alveolata</taxon>
        <taxon>Dinophyceae</taxon>
        <taxon>Prorocentrales</taxon>
        <taxon>Prorocentraceae</taxon>
        <taxon>Prorocentrum</taxon>
    </lineage>
</organism>
<name>A0ABN9QPQ2_9DINO</name>
<keyword evidence="3" id="KW-1185">Reference proteome</keyword>
<dbReference type="Proteomes" id="UP001189429">
    <property type="component" value="Unassembled WGS sequence"/>
</dbReference>
<sequence length="212" mass="22530">SPAGSLQRLPAQGRRHPVRPVDADLGETWVWTPAALNSLDIDQLKQMYEMEEVGSHEPLHGGPRCLDIPRDGVDICVQLSDENCEASEDVYRRCCVCGGGLKIQGTSHRRWGLPGPEVLAMRTRPRAGKAPGDGTVPAVPWRARRAVAGGPALPLVGAGCAAASLAGLALAARHARRRTSRAVAPEDPDCCGGAAAGSLLGHLWFWRRLSAL</sequence>
<feature type="transmembrane region" description="Helical" evidence="1">
    <location>
        <begin position="152"/>
        <end position="172"/>
    </location>
</feature>
<accession>A0ABN9QPQ2</accession>
<keyword evidence="1" id="KW-0472">Membrane</keyword>
<dbReference type="EMBL" id="CAUYUJ010003807">
    <property type="protein sequence ID" value="CAK0806931.1"/>
    <property type="molecule type" value="Genomic_DNA"/>
</dbReference>
<reference evidence="2" key="1">
    <citation type="submission" date="2023-10" db="EMBL/GenBank/DDBJ databases">
        <authorList>
            <person name="Chen Y."/>
            <person name="Shah S."/>
            <person name="Dougan E. K."/>
            <person name="Thang M."/>
            <person name="Chan C."/>
        </authorList>
    </citation>
    <scope>NUCLEOTIDE SEQUENCE [LARGE SCALE GENOMIC DNA]</scope>
</reference>
<gene>
    <name evidence="2" type="ORF">PCOR1329_LOCUS12981</name>
</gene>
<feature type="non-terminal residue" evidence="2">
    <location>
        <position position="1"/>
    </location>
</feature>
<evidence type="ECO:0000313" key="3">
    <source>
        <dbReference type="Proteomes" id="UP001189429"/>
    </source>
</evidence>
<keyword evidence="1" id="KW-1133">Transmembrane helix</keyword>
<protein>
    <submittedName>
        <fullName evidence="2">Uncharacterized protein</fullName>
    </submittedName>
</protein>
<evidence type="ECO:0000256" key="1">
    <source>
        <dbReference type="SAM" id="Phobius"/>
    </source>
</evidence>
<evidence type="ECO:0000313" key="2">
    <source>
        <dbReference type="EMBL" id="CAK0806931.1"/>
    </source>
</evidence>
<proteinExistence type="predicted"/>
<comment type="caution">
    <text evidence="2">The sequence shown here is derived from an EMBL/GenBank/DDBJ whole genome shotgun (WGS) entry which is preliminary data.</text>
</comment>
<keyword evidence="1" id="KW-0812">Transmembrane</keyword>